<evidence type="ECO:0000313" key="4">
    <source>
        <dbReference type="Proteomes" id="UP000006431"/>
    </source>
</evidence>
<dbReference type="EMBL" id="AFRZ01000001">
    <property type="protein sequence ID" value="EHP30187.1"/>
    <property type="molecule type" value="Genomic_DNA"/>
</dbReference>
<dbReference type="STRING" id="929558.SMGD1_1663"/>
<keyword evidence="4" id="KW-1185">Reference proteome</keyword>
<dbReference type="PATRIC" id="fig|929558.5.peg.1654"/>
<organism evidence="3 4">
    <name type="scientific">Sulfurimonas gotlandica (strain DSM 19862 / JCM 16533 / GD1)</name>
    <dbReference type="NCBI Taxonomy" id="929558"/>
    <lineage>
        <taxon>Bacteria</taxon>
        <taxon>Pseudomonadati</taxon>
        <taxon>Campylobacterota</taxon>
        <taxon>Epsilonproteobacteria</taxon>
        <taxon>Campylobacterales</taxon>
        <taxon>Sulfurimonadaceae</taxon>
        <taxon>Sulfurimonas</taxon>
    </lineage>
</organism>
<feature type="region of interest" description="Disordered" evidence="1">
    <location>
        <begin position="44"/>
        <end position="66"/>
    </location>
</feature>
<evidence type="ECO:0000256" key="2">
    <source>
        <dbReference type="SAM" id="SignalP"/>
    </source>
</evidence>
<accession>H1FUZ3</accession>
<evidence type="ECO:0000313" key="3">
    <source>
        <dbReference type="EMBL" id="EHP30187.1"/>
    </source>
</evidence>
<gene>
    <name evidence="3" type="ORF">SMGD1_1663</name>
</gene>
<sequence>MRSVLYVLLVLCMPISLFGAGANSSFNSVDKELDSLKPMKMQQKKVAVSSNDDSQDSQDSQEGSANATNIHPTLYLVVKDDHKNHDFSKFNGYMHIDYGVIFAENFGNDKYGKVYRSLTHRAEQECIKRAQYIQGAHMNTINVVLDYFSYTGRAPALENNGGYGYGSANLHCYVYKN</sequence>
<name>B6BI34_SULGG</name>
<feature type="chain" id="PRO_5002843205" description="Periplasmic protein" evidence="2">
    <location>
        <begin position="20"/>
        <end position="177"/>
    </location>
</feature>
<protein>
    <recommendedName>
        <fullName evidence="5">Periplasmic protein</fullName>
    </recommendedName>
</protein>
<dbReference type="RefSeq" id="WP_008336159.1">
    <property type="nucleotide sequence ID" value="NZ_AFRZ01000001.1"/>
</dbReference>
<reference evidence="3 4" key="1">
    <citation type="journal article" date="2012" name="Proc. Natl. Acad. Sci. U.S.A.">
        <title>Genome and physiology of a model Epsilonproteobacterium responsible for sulfide detoxification in marine oxygen depletion zones.</title>
        <authorList>
            <person name="Grote J."/>
            <person name="Schott T."/>
            <person name="Bruckner C.G."/>
            <person name="Glockner F.O."/>
            <person name="Jost G."/>
            <person name="Teeling H."/>
            <person name="Labrenz M."/>
            <person name="Jurgens K."/>
        </authorList>
    </citation>
    <scope>NUCLEOTIDE SEQUENCE [LARGE SCALE GENOMIC DNA]</scope>
    <source>
        <strain evidence="3 4">GD1</strain>
    </source>
</reference>
<evidence type="ECO:0000256" key="1">
    <source>
        <dbReference type="SAM" id="MobiDB-lite"/>
    </source>
</evidence>
<keyword evidence="2" id="KW-0732">Signal</keyword>
<proteinExistence type="predicted"/>
<comment type="caution">
    <text evidence="3">The sequence shown here is derived from an EMBL/GenBank/DDBJ whole genome shotgun (WGS) entry which is preliminary data.</text>
</comment>
<dbReference type="HOGENOM" id="CLU_1517169_0_0_7"/>
<feature type="compositionally biased region" description="Low complexity" evidence="1">
    <location>
        <begin position="49"/>
        <end position="61"/>
    </location>
</feature>
<accession>B6BI34</accession>
<feature type="signal peptide" evidence="2">
    <location>
        <begin position="1"/>
        <end position="19"/>
    </location>
</feature>
<evidence type="ECO:0008006" key="5">
    <source>
        <dbReference type="Google" id="ProtNLM"/>
    </source>
</evidence>
<dbReference type="AlphaFoldDB" id="B6BI34"/>
<dbReference type="Proteomes" id="UP000006431">
    <property type="component" value="Unassembled WGS sequence"/>
</dbReference>